<dbReference type="PANTHER" id="PTHR11586:SF33">
    <property type="entry name" value="AMINOACYL TRNA SYNTHASE COMPLEX-INTERACTING MULTIFUNCTIONAL PROTEIN 1"/>
    <property type="match status" value="1"/>
</dbReference>
<feature type="compositionally biased region" description="Polar residues" evidence="7">
    <location>
        <begin position="115"/>
        <end position="126"/>
    </location>
</feature>
<feature type="region of interest" description="Disordered" evidence="7">
    <location>
        <begin position="99"/>
        <end position="154"/>
    </location>
</feature>
<keyword evidence="3" id="KW-0820">tRNA-binding</keyword>
<dbReference type="Pfam" id="PF01588">
    <property type="entry name" value="tRNA_bind"/>
    <property type="match status" value="1"/>
</dbReference>
<dbReference type="AlphaFoldDB" id="A0A3R7FUF9"/>
<keyword evidence="8" id="KW-0436">Ligase</keyword>
<dbReference type="GO" id="GO:0005737">
    <property type="term" value="C:cytoplasm"/>
    <property type="evidence" value="ECO:0007669"/>
    <property type="project" value="UniProtKB-SubCell"/>
</dbReference>
<sequence>MPFLKIPVLVEELHSAACSIMKLASKIESIQSKIRSLRALASPEYISFAEDILQQENQALERKVDELKYKLCMAELLFGIYQYQTPALRTPSVAAVSRTPMSSASAHPEPVGDKTTATKTVESNNVKAAPDSPGKSKSAGGTKTLGKASGPTTAAEAAVDVGRLDMRIGRIVEVSRHPDADSLYVEKVDLGEGRLRTVVSGLVKFVQLEELQNRMGIFMCNLKPAKMRGVESEAMLMCASAPEAGVVEPLVIGSEDVNLGDPVIVPGFEHNPDSQLNPKKKIFEQVKPDLRVDQDGYATYKGVRWTLKSSPSTLIKSTKLRDVQIA</sequence>
<dbReference type="GO" id="GO:0000049">
    <property type="term" value="F:tRNA binding"/>
    <property type="evidence" value="ECO:0007669"/>
    <property type="project" value="UniProtKB-UniRule"/>
</dbReference>
<organism evidence="8 9">
    <name type="scientific">Clonorchis sinensis</name>
    <name type="common">Chinese liver fluke</name>
    <dbReference type="NCBI Taxonomy" id="79923"/>
    <lineage>
        <taxon>Eukaryota</taxon>
        <taxon>Metazoa</taxon>
        <taxon>Spiralia</taxon>
        <taxon>Lophotrochozoa</taxon>
        <taxon>Platyhelminthes</taxon>
        <taxon>Trematoda</taxon>
        <taxon>Digenea</taxon>
        <taxon>Opisthorchiida</taxon>
        <taxon>Opisthorchiata</taxon>
        <taxon>Opisthorchiidae</taxon>
        <taxon>Clonorchis</taxon>
    </lineage>
</organism>
<evidence type="ECO:0000256" key="4">
    <source>
        <dbReference type="ARBA" id="ARBA00022884"/>
    </source>
</evidence>
<dbReference type="Gene3D" id="2.40.50.140">
    <property type="entry name" value="Nucleic acid-binding proteins"/>
    <property type="match status" value="1"/>
</dbReference>
<dbReference type="STRING" id="79923.A0A3R7FUF9"/>
<evidence type="ECO:0000256" key="6">
    <source>
        <dbReference type="SAM" id="Coils"/>
    </source>
</evidence>
<feature type="coiled-coil region" evidence="6">
    <location>
        <begin position="20"/>
        <end position="70"/>
    </location>
</feature>
<dbReference type="PROSITE" id="PS50886">
    <property type="entry name" value="TRBD"/>
    <property type="match status" value="1"/>
</dbReference>
<keyword evidence="4" id="KW-0694">RNA-binding</keyword>
<dbReference type="CDD" id="cd02799">
    <property type="entry name" value="tRNA_bind_EMAP-II_like"/>
    <property type="match status" value="1"/>
</dbReference>
<evidence type="ECO:0000256" key="3">
    <source>
        <dbReference type="ARBA" id="ARBA00022555"/>
    </source>
</evidence>
<evidence type="ECO:0000256" key="5">
    <source>
        <dbReference type="ARBA" id="ARBA00022917"/>
    </source>
</evidence>
<dbReference type="InterPro" id="IPR051270">
    <property type="entry name" value="Tyrosine-tRNA_ligase_regulator"/>
</dbReference>
<comment type="subcellular location">
    <subcellularLocation>
        <location evidence="1">Cytoplasm</location>
    </subcellularLocation>
</comment>
<evidence type="ECO:0000256" key="1">
    <source>
        <dbReference type="ARBA" id="ARBA00004496"/>
    </source>
</evidence>
<dbReference type="SUPFAM" id="SSF50249">
    <property type="entry name" value="Nucleic acid-binding proteins"/>
    <property type="match status" value="1"/>
</dbReference>
<dbReference type="FunFam" id="2.40.50.140:FF:000047">
    <property type="entry name" value="tyrosine--tRNA ligase, cytoplasmic isoform X2"/>
    <property type="match status" value="1"/>
</dbReference>
<evidence type="ECO:0000313" key="9">
    <source>
        <dbReference type="Proteomes" id="UP000286415"/>
    </source>
</evidence>
<evidence type="ECO:0000256" key="7">
    <source>
        <dbReference type="SAM" id="MobiDB-lite"/>
    </source>
</evidence>
<dbReference type="GO" id="GO:0016874">
    <property type="term" value="F:ligase activity"/>
    <property type="evidence" value="ECO:0007669"/>
    <property type="project" value="UniProtKB-KW"/>
</dbReference>
<dbReference type="InterPro" id="IPR002547">
    <property type="entry name" value="tRNA-bd_dom"/>
</dbReference>
<protein>
    <submittedName>
        <fullName evidence="8">Methionine--tRNA ligase, cytoplasmic</fullName>
    </submittedName>
</protein>
<accession>A0A3R7FUF9</accession>
<comment type="caution">
    <text evidence="8">The sequence shown here is derived from an EMBL/GenBank/DDBJ whole genome shotgun (WGS) entry which is preliminary data.</text>
</comment>
<dbReference type="InterPro" id="IPR012340">
    <property type="entry name" value="NA-bd_OB-fold"/>
</dbReference>
<name>A0A3R7FUF9_CLOSI</name>
<dbReference type="InParanoid" id="A0A3R7FUF9"/>
<keyword evidence="2" id="KW-0963">Cytoplasm</keyword>
<evidence type="ECO:0000256" key="2">
    <source>
        <dbReference type="ARBA" id="ARBA00022490"/>
    </source>
</evidence>
<evidence type="ECO:0000313" key="8">
    <source>
        <dbReference type="EMBL" id="KAG5447350.1"/>
    </source>
</evidence>
<keyword evidence="9" id="KW-1185">Reference proteome</keyword>
<dbReference type="Proteomes" id="UP000286415">
    <property type="component" value="Unassembled WGS sequence"/>
</dbReference>
<gene>
    <name evidence="8" type="ORF">CSKR_110991</name>
</gene>
<dbReference type="GO" id="GO:0006412">
    <property type="term" value="P:translation"/>
    <property type="evidence" value="ECO:0007669"/>
    <property type="project" value="UniProtKB-KW"/>
</dbReference>
<proteinExistence type="predicted"/>
<reference evidence="8 9" key="1">
    <citation type="journal article" date="2018" name="Biotechnol. Adv.">
        <title>Improved genomic resources and new bioinformatic workflow for the carcinogenic parasite Clonorchis sinensis: Biotechnological implications.</title>
        <authorList>
            <person name="Wang D."/>
            <person name="Korhonen P.K."/>
            <person name="Gasser R.B."/>
            <person name="Young N.D."/>
        </authorList>
    </citation>
    <scope>NUCLEOTIDE SEQUENCE [LARGE SCALE GENOMIC DNA]</scope>
    <source>
        <strain evidence="8">Cs-k2</strain>
    </source>
</reference>
<dbReference type="EMBL" id="NIRI02000042">
    <property type="protein sequence ID" value="KAG5447350.1"/>
    <property type="molecule type" value="Genomic_DNA"/>
</dbReference>
<keyword evidence="6" id="KW-0175">Coiled coil</keyword>
<reference evidence="8 9" key="2">
    <citation type="journal article" date="2021" name="Genomics">
        <title>High-quality reference genome for Clonorchis sinensis.</title>
        <authorList>
            <person name="Young N.D."/>
            <person name="Stroehlein A.J."/>
            <person name="Kinkar L."/>
            <person name="Wang T."/>
            <person name="Sohn W.M."/>
            <person name="Chang B.C.H."/>
            <person name="Kaur P."/>
            <person name="Weisz D."/>
            <person name="Dudchenko O."/>
            <person name="Aiden E.L."/>
            <person name="Korhonen P.K."/>
            <person name="Gasser R.B."/>
        </authorList>
    </citation>
    <scope>NUCLEOTIDE SEQUENCE [LARGE SCALE GENOMIC DNA]</scope>
    <source>
        <strain evidence="8">Cs-k2</strain>
    </source>
</reference>
<keyword evidence="5" id="KW-0648">Protein biosynthesis</keyword>
<dbReference type="PANTHER" id="PTHR11586">
    <property type="entry name" value="TRNA-AMINOACYLATION COFACTOR ARC1 FAMILY MEMBER"/>
    <property type="match status" value="1"/>
</dbReference>
<dbReference type="OrthoDB" id="197206at2759"/>